<evidence type="ECO:0008006" key="4">
    <source>
        <dbReference type="Google" id="ProtNLM"/>
    </source>
</evidence>
<comment type="caution">
    <text evidence="2">The sequence shown here is derived from an EMBL/GenBank/DDBJ whole genome shotgun (WGS) entry which is preliminary data.</text>
</comment>
<evidence type="ECO:0000256" key="1">
    <source>
        <dbReference type="SAM" id="MobiDB-lite"/>
    </source>
</evidence>
<dbReference type="EMBL" id="QENZ01000003">
    <property type="protein sequence ID" value="PVX52059.1"/>
    <property type="molecule type" value="Genomic_DNA"/>
</dbReference>
<evidence type="ECO:0000313" key="3">
    <source>
        <dbReference type="Proteomes" id="UP000251835"/>
    </source>
</evidence>
<dbReference type="AlphaFoldDB" id="A0A7L4UQW3"/>
<accession>A0A7L4UQW3</accession>
<reference evidence="2 3" key="1">
    <citation type="submission" date="2018-05" db="EMBL/GenBank/DDBJ databases">
        <title>Genomic Encyclopedia of Type Strains, Phase IV (KMG-IV): sequencing the most valuable type-strain genomes for metagenomic binning, comparative biology and taxonomic classification.</title>
        <authorList>
            <person name="Goeker M."/>
        </authorList>
    </citation>
    <scope>NUCLEOTIDE SEQUENCE [LARGE SCALE GENOMIC DNA]</scope>
    <source>
        <strain evidence="2 3">DSM 28579</strain>
    </source>
</reference>
<keyword evidence="3" id="KW-1185">Reference proteome</keyword>
<feature type="region of interest" description="Disordered" evidence="1">
    <location>
        <begin position="100"/>
        <end position="120"/>
    </location>
</feature>
<dbReference type="Proteomes" id="UP000251835">
    <property type="component" value="Unassembled WGS sequence"/>
</dbReference>
<name>A0A7L4UQW3_BALHA</name>
<dbReference type="RefSeq" id="WP_116495619.1">
    <property type="nucleotide sequence ID" value="NZ_QENZ01000003.1"/>
</dbReference>
<gene>
    <name evidence="2" type="ORF">C7377_0354</name>
</gene>
<protein>
    <recommendedName>
        <fullName evidence="4">Tetratricopeptide repeat protein</fullName>
    </recommendedName>
</protein>
<organism evidence="2 3">
    <name type="scientific">Balneicella halophila</name>
    <dbReference type="NCBI Taxonomy" id="1537566"/>
    <lineage>
        <taxon>Bacteria</taxon>
        <taxon>Pseudomonadati</taxon>
        <taxon>Bacteroidota</taxon>
        <taxon>Bacteroidia</taxon>
        <taxon>Bacteroidales</taxon>
        <taxon>Balneicellaceae</taxon>
        <taxon>Balneicella</taxon>
    </lineage>
</organism>
<evidence type="ECO:0000313" key="2">
    <source>
        <dbReference type="EMBL" id="PVX52059.1"/>
    </source>
</evidence>
<proteinExistence type="predicted"/>
<sequence length="258" mass="30319">MNKDSFYNILSHPYSITSEDKEFLDEILEEYPFFQAGQTLRLQNAYGTDKYERLLQQNGIHIPDPKYYYRKLMLNKMYVQTEVLDEEILPTEKDVVDEGRKDTKGRFTEAENKEKDKKERETLQYAPSFYKIEESKNPSPDLQKESHNFTDWLNVLDQSAQKESAIENPKAKKTAATISQFIDKDKKPIKKPKATVTKEKEKDYSPEQLMSQTLAEIYVKQKLYDKAIAIYEKLDLKSSEKNATFARRIDEINELKNN</sequence>
<dbReference type="OrthoDB" id="594666at2"/>